<evidence type="ECO:0000313" key="3">
    <source>
        <dbReference type="Proteomes" id="UP000000561"/>
    </source>
</evidence>
<dbReference type="RefSeq" id="XP_011390956.1">
    <property type="nucleotide sequence ID" value="XM_011392654.1"/>
</dbReference>
<feature type="compositionally biased region" description="Low complexity" evidence="1">
    <location>
        <begin position="159"/>
        <end position="175"/>
    </location>
</feature>
<dbReference type="PANTHER" id="PTHR15852">
    <property type="entry name" value="PLASTID TRANSCRIPTIONALLY ACTIVE PROTEIN"/>
    <property type="match status" value="1"/>
</dbReference>
<proteinExistence type="predicted"/>
<dbReference type="AlphaFoldDB" id="A0A0D1C170"/>
<keyword evidence="3" id="KW-1185">Reference proteome</keyword>
<accession>A0A0D1C170</accession>
<dbReference type="GO" id="GO:0031072">
    <property type="term" value="F:heat shock protein binding"/>
    <property type="evidence" value="ECO:0007669"/>
    <property type="project" value="InterPro"/>
</dbReference>
<dbReference type="CDD" id="cd10719">
    <property type="entry name" value="DnaJ_zf"/>
    <property type="match status" value="1"/>
</dbReference>
<reference evidence="2 3" key="1">
    <citation type="journal article" date="2006" name="Nature">
        <title>Insights from the genome of the biotrophic fungal plant pathogen Ustilago maydis.</title>
        <authorList>
            <person name="Kamper J."/>
            <person name="Kahmann R."/>
            <person name="Bolker M."/>
            <person name="Ma L.J."/>
            <person name="Brefort T."/>
            <person name="Saville B.J."/>
            <person name="Banuett F."/>
            <person name="Kronstad J.W."/>
            <person name="Gold S.E."/>
            <person name="Muller O."/>
            <person name="Perlin M.H."/>
            <person name="Wosten H.A."/>
            <person name="de Vries R."/>
            <person name="Ruiz-Herrera J."/>
            <person name="Reynaga-Pena C.G."/>
            <person name="Snetselaar K."/>
            <person name="McCann M."/>
            <person name="Perez-Martin J."/>
            <person name="Feldbrugge M."/>
            <person name="Basse C.W."/>
            <person name="Steinberg G."/>
            <person name="Ibeas J.I."/>
            <person name="Holloman W."/>
            <person name="Guzman P."/>
            <person name="Farman M."/>
            <person name="Stajich J.E."/>
            <person name="Sentandreu R."/>
            <person name="Gonzalez-Prieto J.M."/>
            <person name="Kennell J.C."/>
            <person name="Molina L."/>
            <person name="Schirawski J."/>
            <person name="Mendoza-Mendoza A."/>
            <person name="Greilinger D."/>
            <person name="Munch K."/>
            <person name="Rossel N."/>
            <person name="Scherer M."/>
            <person name="Vranes M."/>
            <person name="Ladendorf O."/>
            <person name="Vincon V."/>
            <person name="Fuchs U."/>
            <person name="Sandrock B."/>
            <person name="Meng S."/>
            <person name="Ho E.C."/>
            <person name="Cahill M.J."/>
            <person name="Boyce K.J."/>
            <person name="Klose J."/>
            <person name="Klosterman S.J."/>
            <person name="Deelstra H.J."/>
            <person name="Ortiz-Castellanos L."/>
            <person name="Li W."/>
            <person name="Sanchez-Alonso P."/>
            <person name="Schreier P.H."/>
            <person name="Hauser-Hahn I."/>
            <person name="Vaupel M."/>
            <person name="Koopmann E."/>
            <person name="Friedrich G."/>
            <person name="Voss H."/>
            <person name="Schluter T."/>
            <person name="Margolis J."/>
            <person name="Platt D."/>
            <person name="Swimmer C."/>
            <person name="Gnirke A."/>
            <person name="Chen F."/>
            <person name="Vysotskaia V."/>
            <person name="Mannhaupt G."/>
            <person name="Guldener U."/>
            <person name="Munsterkotter M."/>
            <person name="Haase D."/>
            <person name="Oesterheld M."/>
            <person name="Mewes H.W."/>
            <person name="Mauceli E.W."/>
            <person name="DeCaprio D."/>
            <person name="Wade C.M."/>
            <person name="Butler J."/>
            <person name="Young S."/>
            <person name="Jaffe D.B."/>
            <person name="Calvo S."/>
            <person name="Nusbaum C."/>
            <person name="Galagan J."/>
            <person name="Birren B.W."/>
        </authorList>
    </citation>
    <scope>NUCLEOTIDE SEQUENCE [LARGE SCALE GENOMIC DNA]</scope>
    <source>
        <strain evidence="3">DSM 14603 / FGSC 9021 / UM521</strain>
    </source>
</reference>
<feature type="compositionally biased region" description="Basic and acidic residues" evidence="1">
    <location>
        <begin position="141"/>
        <end position="155"/>
    </location>
</feature>
<protein>
    <submittedName>
        <fullName evidence="2">Uncharacterized protein</fullName>
    </submittedName>
</protein>
<evidence type="ECO:0000313" key="2">
    <source>
        <dbReference type="EMBL" id="KIS67587.1"/>
    </source>
</evidence>
<dbReference type="Proteomes" id="UP000000561">
    <property type="component" value="Chromosome 13"/>
</dbReference>
<dbReference type="VEuPathDB" id="FungiDB:UMAG_04686"/>
<gene>
    <name evidence="2" type="ORF">UMAG_04686</name>
</gene>
<dbReference type="OMA" id="IDEQPRY"/>
<dbReference type="OrthoDB" id="3355217at2759"/>
<dbReference type="KEGG" id="uma:UMAG_04686"/>
<dbReference type="InterPro" id="IPR001305">
    <property type="entry name" value="HSP_DnaJ_Cys-rich_dom"/>
</dbReference>
<dbReference type="eggNOG" id="KOG2813">
    <property type="taxonomic scope" value="Eukaryota"/>
</dbReference>
<feature type="region of interest" description="Disordered" evidence="1">
    <location>
        <begin position="141"/>
        <end position="184"/>
    </location>
</feature>
<sequence>MSNYTYELVSPRSQTFSDSTFSSPRSMYPSSINTASSHGSCSDEEDVILRVVAPQAKRAMFGARTVPVEAPSFGFSEISYLNDALKFDAYNQQRDVSLDELVEIYNNSSSFSVNHRGPLHPSVAPKVDSIGENDELEFIDEQPRYTREEKGKSAELSDSEQGSSSTPPISSVESSLFGEAPPLPTTGLTRDDIIFRIASINVDPPSPVTVQSELAKVFPSLVEPPARMFGENGAPLPPTKKEEISAAERAARQDALKVEIKGSKVHSLVKAVIVLESRTSLWKKMANVEKNASDSASLALLPDLPNPWDMEITHEGLDISAFKNKTRKIFQLPASRIAGACRKCSGSGSENCRTCRGEVGSECFWCSGSGMQKGRRRCGRCQGQGRLSCMACEGKMASACRSCDGAGCGEYCAFVEVKMRRIEVPAVSVADLLGRSRASAANARPETVRAASIDMLWELVKLLANKASARTKRPYLPVSAVCTWEKSISYLAQVTAIQNAKFKAGSKQPFRPEGMQRTVPTKIRYFSLPTDPSLPLAELTKNQFVQQNIPEKAVIEVGSSHGVLNVSRRLSTMLFGEVSYPSTPQLSSGGSSPKQADYFGDNAGAVGTVDSVPVTPFSCSPISSPPTRPCSIRPMSPKCAPPAQFNPEELRIKMLRHSSSFSRANFSRPLKAPGVPI</sequence>
<organism evidence="2 3">
    <name type="scientific">Mycosarcoma maydis</name>
    <name type="common">Corn smut fungus</name>
    <name type="synonym">Ustilago maydis</name>
    <dbReference type="NCBI Taxonomy" id="5270"/>
    <lineage>
        <taxon>Eukaryota</taxon>
        <taxon>Fungi</taxon>
        <taxon>Dikarya</taxon>
        <taxon>Basidiomycota</taxon>
        <taxon>Ustilaginomycotina</taxon>
        <taxon>Ustilaginomycetes</taxon>
        <taxon>Ustilaginales</taxon>
        <taxon>Ustilaginaceae</taxon>
        <taxon>Mycosarcoma</taxon>
    </lineage>
</organism>
<dbReference type="PANTHER" id="PTHR15852:SF54">
    <property type="entry name" value="PROTEIN SSUH2 HOMOLOG"/>
    <property type="match status" value="1"/>
</dbReference>
<dbReference type="GeneID" id="23564787"/>
<evidence type="ECO:0000256" key="1">
    <source>
        <dbReference type="SAM" id="MobiDB-lite"/>
    </source>
</evidence>
<dbReference type="EMBL" id="CM003152">
    <property type="protein sequence ID" value="KIS67587.1"/>
    <property type="molecule type" value="Genomic_DNA"/>
</dbReference>
<name>A0A0D1C170_MYCMD</name>
<dbReference type="InParanoid" id="A0A0D1C170"/>
<dbReference type="GO" id="GO:0051082">
    <property type="term" value="F:unfolded protein binding"/>
    <property type="evidence" value="ECO:0007669"/>
    <property type="project" value="InterPro"/>
</dbReference>